<accession>A0A4C1Z0L6</accession>
<feature type="compositionally biased region" description="Low complexity" evidence="1">
    <location>
        <begin position="147"/>
        <end position="162"/>
    </location>
</feature>
<dbReference type="EMBL" id="BGZK01001449">
    <property type="protein sequence ID" value="GBP80157.1"/>
    <property type="molecule type" value="Genomic_DNA"/>
</dbReference>
<dbReference type="Proteomes" id="UP000299102">
    <property type="component" value="Unassembled WGS sequence"/>
</dbReference>
<feature type="compositionally biased region" description="Polar residues" evidence="1">
    <location>
        <begin position="129"/>
        <end position="146"/>
    </location>
</feature>
<evidence type="ECO:0000313" key="2">
    <source>
        <dbReference type="EMBL" id="GBP80157.1"/>
    </source>
</evidence>
<feature type="region of interest" description="Disordered" evidence="1">
    <location>
        <begin position="129"/>
        <end position="171"/>
    </location>
</feature>
<protein>
    <submittedName>
        <fullName evidence="2">Uncharacterized protein</fullName>
    </submittedName>
</protein>
<sequence>MRMSRHADDARITWSSVYREHLTDSSSILSLYSYSFKLYRQLSMNRFNSHGEATHPFLTPLRMSNRFIHNSFDNDFGVQFANDPEEVYRPVTCANLPRAFRFVGGRMIALHQSLVLLWVLQRDDGGSGRPSSTSTCLAYEPSVSQHAGQPAGAARGAASSPLPGTPRSPRN</sequence>
<keyword evidence="3" id="KW-1185">Reference proteome</keyword>
<organism evidence="2 3">
    <name type="scientific">Eumeta variegata</name>
    <name type="common">Bagworm moth</name>
    <name type="synonym">Eumeta japonica</name>
    <dbReference type="NCBI Taxonomy" id="151549"/>
    <lineage>
        <taxon>Eukaryota</taxon>
        <taxon>Metazoa</taxon>
        <taxon>Ecdysozoa</taxon>
        <taxon>Arthropoda</taxon>
        <taxon>Hexapoda</taxon>
        <taxon>Insecta</taxon>
        <taxon>Pterygota</taxon>
        <taxon>Neoptera</taxon>
        <taxon>Endopterygota</taxon>
        <taxon>Lepidoptera</taxon>
        <taxon>Glossata</taxon>
        <taxon>Ditrysia</taxon>
        <taxon>Tineoidea</taxon>
        <taxon>Psychidae</taxon>
        <taxon>Oiketicinae</taxon>
        <taxon>Eumeta</taxon>
    </lineage>
</organism>
<comment type="caution">
    <text evidence="2">The sequence shown here is derived from an EMBL/GenBank/DDBJ whole genome shotgun (WGS) entry which is preliminary data.</text>
</comment>
<proteinExistence type="predicted"/>
<dbReference type="AlphaFoldDB" id="A0A4C1Z0L6"/>
<gene>
    <name evidence="2" type="ORF">EVAR_97351_1</name>
</gene>
<name>A0A4C1Z0L6_EUMVA</name>
<evidence type="ECO:0000256" key="1">
    <source>
        <dbReference type="SAM" id="MobiDB-lite"/>
    </source>
</evidence>
<reference evidence="2 3" key="1">
    <citation type="journal article" date="2019" name="Commun. Biol.">
        <title>The bagworm genome reveals a unique fibroin gene that provides high tensile strength.</title>
        <authorList>
            <person name="Kono N."/>
            <person name="Nakamura H."/>
            <person name="Ohtoshi R."/>
            <person name="Tomita M."/>
            <person name="Numata K."/>
            <person name="Arakawa K."/>
        </authorList>
    </citation>
    <scope>NUCLEOTIDE SEQUENCE [LARGE SCALE GENOMIC DNA]</scope>
</reference>
<evidence type="ECO:0000313" key="3">
    <source>
        <dbReference type="Proteomes" id="UP000299102"/>
    </source>
</evidence>